<dbReference type="RefSeq" id="XP_002133502.3">
    <property type="nucleotide sequence ID" value="XM_002133466.3"/>
</dbReference>
<keyword evidence="1" id="KW-0677">Repeat</keyword>
<evidence type="ECO:0000313" key="5">
    <source>
        <dbReference type="Proteomes" id="UP000001819"/>
    </source>
</evidence>
<dbReference type="AlphaFoldDB" id="A0A6I8UYN6"/>
<evidence type="ECO:0000256" key="3">
    <source>
        <dbReference type="SAM" id="MobiDB-lite"/>
    </source>
</evidence>
<reference evidence="6" key="1">
    <citation type="submission" date="2025-08" db="UniProtKB">
        <authorList>
            <consortium name="RefSeq"/>
        </authorList>
    </citation>
    <scope>IDENTIFICATION</scope>
    <source>
        <strain evidence="6">MV-25-SWS-2005</strain>
        <tissue evidence="6">Whole body</tissue>
    </source>
</reference>
<evidence type="ECO:0000259" key="4">
    <source>
        <dbReference type="SMART" id="SM00688"/>
    </source>
</evidence>
<feature type="region of interest" description="Disordered" evidence="3">
    <location>
        <begin position="372"/>
        <end position="396"/>
    </location>
</feature>
<organism evidence="5 6">
    <name type="scientific">Drosophila pseudoobscura pseudoobscura</name>
    <name type="common">Fruit fly</name>
    <dbReference type="NCBI Taxonomy" id="46245"/>
    <lineage>
        <taxon>Eukaryota</taxon>
        <taxon>Metazoa</taxon>
        <taxon>Ecdysozoa</taxon>
        <taxon>Arthropoda</taxon>
        <taxon>Hexapoda</taxon>
        <taxon>Insecta</taxon>
        <taxon>Pterygota</taxon>
        <taxon>Neoptera</taxon>
        <taxon>Endopterygota</taxon>
        <taxon>Diptera</taxon>
        <taxon>Brachycera</taxon>
        <taxon>Muscomorpha</taxon>
        <taxon>Ephydroidea</taxon>
        <taxon>Drosophilidae</taxon>
        <taxon>Drosophila</taxon>
        <taxon>Sophophora</taxon>
    </lineage>
</organism>
<proteinExistence type="inferred from homology"/>
<gene>
    <name evidence="6" type="primary">LOC6901968</name>
</gene>
<protein>
    <submittedName>
        <fullName evidence="6">DM7 family protein GE17491</fullName>
    </submittedName>
</protein>
<feature type="region of interest" description="Disordered" evidence="3">
    <location>
        <begin position="497"/>
        <end position="516"/>
    </location>
</feature>
<dbReference type="ExpressionAtlas" id="A0A6I8UYN6">
    <property type="expression patterns" value="baseline"/>
</dbReference>
<name>A0A6I8UYN6_DROPS</name>
<dbReference type="Proteomes" id="UP000001819">
    <property type="component" value="Chromosome X"/>
</dbReference>
<dbReference type="SMART" id="SM00688">
    <property type="entry name" value="DM7"/>
    <property type="match status" value="2"/>
</dbReference>
<feature type="region of interest" description="Disordered" evidence="3">
    <location>
        <begin position="457"/>
        <end position="492"/>
    </location>
</feature>
<dbReference type="KEGG" id="dpo:6901968"/>
<comment type="similarity">
    <text evidence="2">Belongs to the DM7 family.</text>
</comment>
<accession>A0A6I8UYN6</accession>
<feature type="domain" description="DM7" evidence="4">
    <location>
        <begin position="289"/>
        <end position="386"/>
    </location>
</feature>
<evidence type="ECO:0000256" key="1">
    <source>
        <dbReference type="ARBA" id="ARBA00022737"/>
    </source>
</evidence>
<dbReference type="InParanoid" id="A0A6I8UYN6"/>
<feature type="domain" description="DM7" evidence="4">
    <location>
        <begin position="108"/>
        <end position="206"/>
    </location>
</feature>
<sequence length="516" mass="56690">MPKKNVRLGKKMAGFQAFAEQTGLDLDPELDILIPGSTNERNSLICCQHMHSLMHSMNSLSNAKLRYVPNLRNLVVPKSTERTVLIQLSVKHYPHDPDAAKLLKEEKTCLCFELPVERFPVHTPISRMIFLSSKLLPPGIDAGGVFGPGVLPRKFYPIGMLPSQHKGPTPALFVGRRVLKEILKGLATDLICPLSTTVGKSSADTQQRLSRCRVAMGFVGADPNTMAMMKKYIDNPVPTQYNIYVPDLTDMKVVMANATDAKMPYAMTVISTVVQPHVPNVSLDTMNAPGPKFKLPAELFPPEIIGRKPVFIPTRYLPKNFDAGCVFAPGSLPYSWFQGLLLPDTAPVQHSTAMSPPLFFGRWKAKLKKLNGSAKVPPGKPVPSVSNPPVSRPLRSVNPEKELMDLIFGLYGNEKEISVGARTIRRLALDLLTKKKVPAGINVEAAVEQYRSIMRRRAAKRDNPATPPSPPPPPPTQPQPQPQGAQVGPADIQLLKKMSKRKKSSRGNCTHCAVPQ</sequence>
<evidence type="ECO:0000256" key="2">
    <source>
        <dbReference type="ARBA" id="ARBA00025725"/>
    </source>
</evidence>
<keyword evidence="5" id="KW-1185">Reference proteome</keyword>
<dbReference type="InterPro" id="IPR006610">
    <property type="entry name" value="DM7"/>
</dbReference>
<feature type="compositionally biased region" description="Pro residues" evidence="3">
    <location>
        <begin position="465"/>
        <end position="481"/>
    </location>
</feature>
<evidence type="ECO:0000313" key="6">
    <source>
        <dbReference type="RefSeq" id="XP_002133502.3"/>
    </source>
</evidence>